<dbReference type="GeneID" id="119738149"/>
<dbReference type="OrthoDB" id="10575194at2759"/>
<organism evidence="2 3">
    <name type="scientific">Patiria miniata</name>
    <name type="common">Bat star</name>
    <name type="synonym">Asterina miniata</name>
    <dbReference type="NCBI Taxonomy" id="46514"/>
    <lineage>
        <taxon>Eukaryota</taxon>
        <taxon>Metazoa</taxon>
        <taxon>Echinodermata</taxon>
        <taxon>Eleutherozoa</taxon>
        <taxon>Asterozoa</taxon>
        <taxon>Asteroidea</taxon>
        <taxon>Valvatacea</taxon>
        <taxon>Valvatida</taxon>
        <taxon>Asterinidae</taxon>
        <taxon>Patiria</taxon>
    </lineage>
</organism>
<reference evidence="2" key="1">
    <citation type="submission" date="2022-11" db="UniProtKB">
        <authorList>
            <consortium name="EnsemblMetazoa"/>
        </authorList>
    </citation>
    <scope>IDENTIFICATION</scope>
</reference>
<name>A0A914AYQ1_PATMI</name>
<protein>
    <submittedName>
        <fullName evidence="2">Uncharacterized protein</fullName>
    </submittedName>
</protein>
<dbReference type="OMA" id="KQRPEWN"/>
<sequence>MDAHQQNLEQVAGPCEHLTAASPVDDIDSICSELEHVELTEEETASLLSDALELNKRLKEELRRQELEERKGRDGMRNSKRRPANDVGRRGDAVSASLPPINPKKGLSVTQRRIYNSVEIGGGSQKMKTSKTSSAMQRKTHSADGSQRLSSSLGHSRSRGTQSAESKQRPEWNDRFSF</sequence>
<evidence type="ECO:0000313" key="2">
    <source>
        <dbReference type="EnsemblMetazoa" id="XP_038068827.1"/>
    </source>
</evidence>
<feature type="compositionally biased region" description="Low complexity" evidence="1">
    <location>
        <begin position="145"/>
        <end position="155"/>
    </location>
</feature>
<proteinExistence type="predicted"/>
<feature type="compositionally biased region" description="Polar residues" evidence="1">
    <location>
        <begin position="126"/>
        <end position="137"/>
    </location>
</feature>
<feature type="compositionally biased region" description="Basic and acidic residues" evidence="1">
    <location>
        <begin position="166"/>
        <end position="178"/>
    </location>
</feature>
<keyword evidence="3" id="KW-1185">Reference proteome</keyword>
<dbReference type="AlphaFoldDB" id="A0A914AYQ1"/>
<dbReference type="RefSeq" id="XP_038068827.1">
    <property type="nucleotide sequence ID" value="XM_038212899.1"/>
</dbReference>
<evidence type="ECO:0000256" key="1">
    <source>
        <dbReference type="SAM" id="MobiDB-lite"/>
    </source>
</evidence>
<dbReference type="Proteomes" id="UP000887568">
    <property type="component" value="Unplaced"/>
</dbReference>
<dbReference type="EnsemblMetazoa" id="XM_038212899.1">
    <property type="protein sequence ID" value="XP_038068827.1"/>
    <property type="gene ID" value="LOC119738149"/>
</dbReference>
<accession>A0A914AYQ1</accession>
<evidence type="ECO:0000313" key="3">
    <source>
        <dbReference type="Proteomes" id="UP000887568"/>
    </source>
</evidence>
<feature type="region of interest" description="Disordered" evidence="1">
    <location>
        <begin position="63"/>
        <end position="178"/>
    </location>
</feature>
<feature type="compositionally biased region" description="Basic and acidic residues" evidence="1">
    <location>
        <begin position="63"/>
        <end position="92"/>
    </location>
</feature>